<feature type="transmembrane region" description="Helical" evidence="5">
    <location>
        <begin position="296"/>
        <end position="315"/>
    </location>
</feature>
<dbReference type="SUPFAM" id="SSF52091">
    <property type="entry name" value="SpoIIaa-like"/>
    <property type="match status" value="1"/>
</dbReference>
<feature type="transmembrane region" description="Helical" evidence="5">
    <location>
        <begin position="169"/>
        <end position="188"/>
    </location>
</feature>
<dbReference type="InterPro" id="IPR052706">
    <property type="entry name" value="Membrane-Transporter-like"/>
</dbReference>
<dbReference type="InterPro" id="IPR002645">
    <property type="entry name" value="STAS_dom"/>
</dbReference>
<proteinExistence type="predicted"/>
<evidence type="ECO:0000256" key="5">
    <source>
        <dbReference type="SAM" id="Phobius"/>
    </source>
</evidence>
<feature type="transmembrane region" description="Helical" evidence="5">
    <location>
        <begin position="144"/>
        <end position="162"/>
    </location>
</feature>
<feature type="domain" description="STAS" evidence="6">
    <location>
        <begin position="402"/>
        <end position="478"/>
    </location>
</feature>
<dbReference type="AlphaFoldDB" id="A0A0D1JFE4"/>
<feature type="transmembrane region" description="Helical" evidence="5">
    <location>
        <begin position="90"/>
        <end position="108"/>
    </location>
</feature>
<dbReference type="CDD" id="cd07042">
    <property type="entry name" value="STAS_SulP_like_sulfate_transporter"/>
    <property type="match status" value="1"/>
</dbReference>
<keyword evidence="2 5" id="KW-0812">Transmembrane</keyword>
<evidence type="ECO:0000313" key="7">
    <source>
        <dbReference type="EMBL" id="KIU11129.1"/>
    </source>
</evidence>
<gene>
    <name evidence="7" type="ORF">SC09_Contig25orf01095</name>
</gene>
<evidence type="ECO:0000256" key="4">
    <source>
        <dbReference type="ARBA" id="ARBA00023136"/>
    </source>
</evidence>
<feature type="transmembrane region" description="Helical" evidence="5">
    <location>
        <begin position="220"/>
        <end position="240"/>
    </location>
</feature>
<dbReference type="NCBIfam" id="TIGR00815">
    <property type="entry name" value="sulP"/>
    <property type="match status" value="1"/>
</dbReference>
<dbReference type="Proteomes" id="UP000032247">
    <property type="component" value="Unassembled WGS sequence"/>
</dbReference>
<evidence type="ECO:0000256" key="1">
    <source>
        <dbReference type="ARBA" id="ARBA00004141"/>
    </source>
</evidence>
<keyword evidence="3 5" id="KW-1133">Transmembrane helix</keyword>
<sequence>MNNSFTLKQQWFGNIRKDILAGILVALALIPEAIGFSIIAGVDPMVGLYASFCIAIIISIFGGRPGMISAATGSMAVVMVSLVADHGLQYLFAATILTGIIQVILGISKIARLMKFIPRSVMIGFVNALAILIFSAQLPQFEGASWSMYAMLAGSLVIIYVLPRFTTAVPSPLVAIIVMTIIAVTFHVDVRTVGDMGNISSSLPHFLIPDVPFTFETLQIIFPYSIALAFVGLLESLLTAQIIDEMTDTDSDKNKESRGQGIANIVTGFFGGMAGCAMIGQSVINTKAGGRGRLSAFVAGAFLMFLIAVLSHVVVKIPMAALVAVMVMVSVGTFDWSSLKGLKKAPLTDSIVMVVTVVTVVVTDDLSKGVFVGVLLSAVFFVAKISRLKIVSHAEDQKLRTYQVKGQIFFASVTDLTNAFIYQEDIERVVIDLTEAHVWDDSGAAALDKIVAKFKEQGIEAELKGLNKASKSLMKQMA</sequence>
<dbReference type="PROSITE" id="PS01130">
    <property type="entry name" value="SLC26A"/>
    <property type="match status" value="1"/>
</dbReference>
<feature type="transmembrane region" description="Helical" evidence="5">
    <location>
        <begin position="261"/>
        <end position="284"/>
    </location>
</feature>
<protein>
    <submittedName>
        <fullName evidence="7">Permease</fullName>
    </submittedName>
</protein>
<dbReference type="Pfam" id="PF01740">
    <property type="entry name" value="STAS"/>
    <property type="match status" value="1"/>
</dbReference>
<dbReference type="PANTHER" id="PTHR43310:SF1">
    <property type="entry name" value="SULFATE TRANSPORTER YBAR-RELATED"/>
    <property type="match status" value="1"/>
</dbReference>
<dbReference type="PANTHER" id="PTHR43310">
    <property type="entry name" value="SULFATE TRANSPORTER YBAR-RELATED"/>
    <property type="match status" value="1"/>
</dbReference>
<evidence type="ECO:0000313" key="8">
    <source>
        <dbReference type="Proteomes" id="UP000032247"/>
    </source>
</evidence>
<reference evidence="7 8" key="1">
    <citation type="submission" date="2014-12" db="EMBL/GenBank/DDBJ databases">
        <title>Comparative genome analysis of Bacillus coagulans HM-08, Clostridium butyricum HM-68, Bacillus subtilis HM-66 and Bacillus licheniformis BL-09.</title>
        <authorList>
            <person name="Zhang H."/>
        </authorList>
    </citation>
    <scope>NUCLEOTIDE SEQUENCE [LARGE SCALE GENOMIC DNA]</scope>
    <source>
        <strain evidence="7 8">HM-66</strain>
    </source>
</reference>
<name>A0A0D1JFE4_BACIU</name>
<accession>A0A0D1JFE4</accession>
<dbReference type="Gene3D" id="3.30.750.24">
    <property type="entry name" value="STAS domain"/>
    <property type="match status" value="1"/>
</dbReference>
<dbReference type="InterPro" id="IPR011547">
    <property type="entry name" value="SLC26A/SulP_dom"/>
</dbReference>
<dbReference type="GO" id="GO:0008271">
    <property type="term" value="F:secondary active sulfate transmembrane transporter activity"/>
    <property type="evidence" value="ECO:0007669"/>
    <property type="project" value="InterPro"/>
</dbReference>
<evidence type="ECO:0000256" key="2">
    <source>
        <dbReference type="ARBA" id="ARBA00022692"/>
    </source>
</evidence>
<dbReference type="InterPro" id="IPR018045">
    <property type="entry name" value="S04_transporter_CS"/>
</dbReference>
<feature type="transmembrane region" description="Helical" evidence="5">
    <location>
        <begin position="351"/>
        <end position="383"/>
    </location>
</feature>
<keyword evidence="4 5" id="KW-0472">Membrane</keyword>
<feature type="transmembrane region" description="Helical" evidence="5">
    <location>
        <begin position="120"/>
        <end position="138"/>
    </location>
</feature>
<feature type="transmembrane region" description="Helical" evidence="5">
    <location>
        <begin position="320"/>
        <end position="339"/>
    </location>
</feature>
<dbReference type="GO" id="GO:0016020">
    <property type="term" value="C:membrane"/>
    <property type="evidence" value="ECO:0007669"/>
    <property type="project" value="UniProtKB-SubCell"/>
</dbReference>
<feature type="transmembrane region" description="Helical" evidence="5">
    <location>
        <begin position="46"/>
        <end position="62"/>
    </location>
</feature>
<dbReference type="PATRIC" id="fig|1423.173.peg.3248"/>
<dbReference type="InterPro" id="IPR036513">
    <property type="entry name" value="STAS_dom_sf"/>
</dbReference>
<comment type="caution">
    <text evidence="7">The sequence shown here is derived from an EMBL/GenBank/DDBJ whole genome shotgun (WGS) entry which is preliminary data.</text>
</comment>
<dbReference type="PROSITE" id="PS50801">
    <property type="entry name" value="STAS"/>
    <property type="match status" value="1"/>
</dbReference>
<dbReference type="Pfam" id="PF00916">
    <property type="entry name" value="Sulfate_transp"/>
    <property type="match status" value="2"/>
</dbReference>
<organism evidence="7 8">
    <name type="scientific">Bacillus subtilis</name>
    <dbReference type="NCBI Taxonomy" id="1423"/>
    <lineage>
        <taxon>Bacteria</taxon>
        <taxon>Bacillati</taxon>
        <taxon>Bacillota</taxon>
        <taxon>Bacilli</taxon>
        <taxon>Bacillales</taxon>
        <taxon>Bacillaceae</taxon>
        <taxon>Bacillus</taxon>
    </lineage>
</organism>
<dbReference type="InterPro" id="IPR001902">
    <property type="entry name" value="SLC26A/SulP_fam"/>
</dbReference>
<comment type="subcellular location">
    <subcellularLocation>
        <location evidence="1">Membrane</location>
        <topology evidence="1">Multi-pass membrane protein</topology>
    </subcellularLocation>
</comment>
<evidence type="ECO:0000256" key="3">
    <source>
        <dbReference type="ARBA" id="ARBA00022989"/>
    </source>
</evidence>
<feature type="transmembrane region" description="Helical" evidence="5">
    <location>
        <begin position="20"/>
        <end position="40"/>
    </location>
</feature>
<evidence type="ECO:0000259" key="6">
    <source>
        <dbReference type="PROSITE" id="PS50801"/>
    </source>
</evidence>
<dbReference type="STRING" id="483913.AN935_00825"/>
<dbReference type="EMBL" id="JXBC01000004">
    <property type="protein sequence ID" value="KIU11129.1"/>
    <property type="molecule type" value="Genomic_DNA"/>
</dbReference>